<feature type="region of interest" description="Disordered" evidence="1">
    <location>
        <begin position="126"/>
        <end position="146"/>
    </location>
</feature>
<dbReference type="AlphaFoldDB" id="A0AAJ5X5I1"/>
<dbReference type="Pfam" id="PF20126">
    <property type="entry name" value="TumE"/>
    <property type="match status" value="1"/>
</dbReference>
<dbReference type="InterPro" id="IPR045397">
    <property type="entry name" value="TumE-like"/>
</dbReference>
<organism evidence="2 3">
    <name type="scientific">Candidatus Brevundimonas colombiensis</name>
    <dbReference type="NCBI Taxonomy" id="3121376"/>
    <lineage>
        <taxon>Bacteria</taxon>
        <taxon>Pseudomonadati</taxon>
        <taxon>Pseudomonadota</taxon>
        <taxon>Alphaproteobacteria</taxon>
        <taxon>Caulobacterales</taxon>
        <taxon>Caulobacteraceae</taxon>
        <taxon>Brevundimonas</taxon>
    </lineage>
</organism>
<sequence length="146" mass="16675">MESLPEHELAFLLDFDGARYLFDEGYWVKIEVRQTDPTPQRPHGLSYSFTLHDPDGQRLLGFDNAHAVPPIGGRYKTKPVAHDHWHRTSKDKGRPYDFRSAFDLVQDFLSEVERILGERGVSAVMVEEHDEADDQDKGPELGGVQE</sequence>
<feature type="region of interest" description="Disordered" evidence="1">
    <location>
        <begin position="73"/>
        <end position="92"/>
    </location>
</feature>
<protein>
    <submittedName>
        <fullName evidence="2">DUF6516 family protein</fullName>
    </submittedName>
</protein>
<evidence type="ECO:0000313" key="3">
    <source>
        <dbReference type="Proteomes" id="UP001213664"/>
    </source>
</evidence>
<evidence type="ECO:0000313" key="2">
    <source>
        <dbReference type="EMBL" id="WEK40770.1"/>
    </source>
</evidence>
<dbReference type="EMBL" id="CP119326">
    <property type="protein sequence ID" value="WEK40770.1"/>
    <property type="molecule type" value="Genomic_DNA"/>
</dbReference>
<accession>A0AAJ5X5I1</accession>
<evidence type="ECO:0000256" key="1">
    <source>
        <dbReference type="SAM" id="MobiDB-lite"/>
    </source>
</evidence>
<reference evidence="2" key="1">
    <citation type="submission" date="2023-03" db="EMBL/GenBank/DDBJ databases">
        <title>Andean soil-derived lignocellulolytic bacterial consortium as a source of novel taxa and putative plastic-active enzymes.</title>
        <authorList>
            <person name="Diaz-Garcia L."/>
            <person name="Chuvochina M."/>
            <person name="Feuerriegel G."/>
            <person name="Bunk B."/>
            <person name="Sproer C."/>
            <person name="Streit W.R."/>
            <person name="Rodriguez L.M."/>
            <person name="Overmann J."/>
            <person name="Jimenez D.J."/>
        </authorList>
    </citation>
    <scope>NUCLEOTIDE SEQUENCE</scope>
    <source>
        <strain evidence="2">MAG 833</strain>
    </source>
</reference>
<gene>
    <name evidence="2" type="ORF">P0Y50_03930</name>
</gene>
<proteinExistence type="predicted"/>
<dbReference type="Proteomes" id="UP001213664">
    <property type="component" value="Chromosome"/>
</dbReference>
<name>A0AAJ5X5I1_9CAUL</name>
<feature type="compositionally biased region" description="Basic and acidic residues" evidence="1">
    <location>
        <begin position="80"/>
        <end position="92"/>
    </location>
</feature>